<evidence type="ECO:0000313" key="4">
    <source>
        <dbReference type="Proteomes" id="UP000284868"/>
    </source>
</evidence>
<accession>A0A415NWT9</accession>
<dbReference type="CDD" id="cd07341">
    <property type="entry name" value="M56_BlaR1_MecR1_like"/>
    <property type="match status" value="1"/>
</dbReference>
<dbReference type="EMBL" id="QRPK01000124">
    <property type="protein sequence ID" value="RHM04960.1"/>
    <property type="molecule type" value="Genomic_DNA"/>
</dbReference>
<dbReference type="OrthoDB" id="9770467at2"/>
<feature type="transmembrane region" description="Helical" evidence="1">
    <location>
        <begin position="99"/>
        <end position="119"/>
    </location>
</feature>
<name>A0A415NWT9_9FIRM</name>
<evidence type="ECO:0000259" key="2">
    <source>
        <dbReference type="Pfam" id="PF05569"/>
    </source>
</evidence>
<feature type="transmembrane region" description="Helical" evidence="1">
    <location>
        <begin position="50"/>
        <end position="68"/>
    </location>
</feature>
<evidence type="ECO:0000256" key="1">
    <source>
        <dbReference type="SAM" id="Phobius"/>
    </source>
</evidence>
<keyword evidence="1" id="KW-0812">Transmembrane</keyword>
<protein>
    <recommendedName>
        <fullName evidence="2">Peptidase M56 domain-containing protein</fullName>
    </recommendedName>
</protein>
<organism evidence="3 4">
    <name type="scientific">Amedibacillus dolichus</name>
    <dbReference type="NCBI Taxonomy" id="31971"/>
    <lineage>
        <taxon>Bacteria</taxon>
        <taxon>Bacillati</taxon>
        <taxon>Bacillota</taxon>
        <taxon>Erysipelotrichia</taxon>
        <taxon>Erysipelotrichales</taxon>
        <taxon>Erysipelotrichaceae</taxon>
        <taxon>Amedibacillus</taxon>
    </lineage>
</organism>
<feature type="transmembrane region" description="Helical" evidence="1">
    <location>
        <begin position="20"/>
        <end position="38"/>
    </location>
</feature>
<reference evidence="3 4" key="1">
    <citation type="submission" date="2018-08" db="EMBL/GenBank/DDBJ databases">
        <title>A genome reference for cultivated species of the human gut microbiota.</title>
        <authorList>
            <person name="Zou Y."/>
            <person name="Xue W."/>
            <person name="Luo G."/>
        </authorList>
    </citation>
    <scope>NUCLEOTIDE SEQUENCE [LARGE SCALE GENOMIC DNA]</scope>
    <source>
        <strain evidence="3 4">AF35-6BH</strain>
    </source>
</reference>
<keyword evidence="4" id="KW-1185">Reference proteome</keyword>
<keyword evidence="1" id="KW-1133">Transmembrane helix</keyword>
<dbReference type="InterPro" id="IPR008756">
    <property type="entry name" value="Peptidase_M56"/>
</dbReference>
<evidence type="ECO:0000313" key="3">
    <source>
        <dbReference type="EMBL" id="RHM04960.1"/>
    </source>
</evidence>
<keyword evidence="1" id="KW-0472">Membrane</keyword>
<proteinExistence type="predicted"/>
<dbReference type="InterPro" id="IPR052173">
    <property type="entry name" value="Beta-lactam_resp_regulator"/>
</dbReference>
<dbReference type="PANTHER" id="PTHR34978:SF3">
    <property type="entry name" value="SLR0241 PROTEIN"/>
    <property type="match status" value="1"/>
</dbReference>
<dbReference type="AlphaFoldDB" id="A0A415NWT9"/>
<dbReference type="PANTHER" id="PTHR34978">
    <property type="entry name" value="POSSIBLE SENSOR-TRANSDUCER PROTEIN BLAR"/>
    <property type="match status" value="1"/>
</dbReference>
<dbReference type="Proteomes" id="UP000284868">
    <property type="component" value="Unassembled WGS sequence"/>
</dbReference>
<gene>
    <name evidence="3" type="ORF">DWZ83_10700</name>
</gene>
<feature type="domain" description="Peptidase M56" evidence="2">
    <location>
        <begin position="91"/>
        <end position="290"/>
    </location>
</feature>
<sequence length="378" mass="44529">MHINLIILFYNYCKNQTLSSLFITLMVECILILLFYFIITARIKSKFFRIDFLTILIILILLRLLVPIELPFTVTVPAPIIMNPVAVFFDYEFIEGMKITYLLLFIWGFGCIFEVAFYVKRLFKLKELYRIILNNCKYGKVSDFLKSYSGYDYPVYISPYIPAPMVLGFKKVILLPKTLFSEEEISNIVLHEIYHIEAHDIYVKQLIKFITIIYWWFPPIYLLQREIDLFLELRADSRVTKQLNYYESLNYANTLISVRRKISAEALPSKLFSTCLLSENKKVLSYRINYLIEGNFQKRTGKLMLLMLLMVPILSNSIILEPCYPNSSLVEGTFEKNDFEYIIQHKDGSYSLMIDNQFVEISDIHDESFDGIRVIKEK</sequence>
<dbReference type="Pfam" id="PF05569">
    <property type="entry name" value="Peptidase_M56"/>
    <property type="match status" value="1"/>
</dbReference>
<comment type="caution">
    <text evidence="3">The sequence shown here is derived from an EMBL/GenBank/DDBJ whole genome shotgun (WGS) entry which is preliminary data.</text>
</comment>